<dbReference type="HOGENOM" id="CLU_203378_0_0_1"/>
<name>A0A059EWQ7_9MICR</name>
<proteinExistence type="predicted"/>
<dbReference type="EMBL" id="KK365353">
    <property type="protein sequence ID" value="KCZ79136.1"/>
    <property type="molecule type" value="Genomic_DNA"/>
</dbReference>
<accession>A0A059EWQ7</accession>
<protein>
    <submittedName>
        <fullName evidence="1">Uncharacterized protein</fullName>
    </submittedName>
</protein>
<keyword evidence="2" id="KW-1185">Reference proteome</keyword>
<reference evidence="2" key="1">
    <citation type="submission" date="2013-02" db="EMBL/GenBank/DDBJ databases">
        <authorList>
            <consortium name="The Broad Institute Genome Sequencing Platform"/>
            <person name="Cuomo C."/>
            <person name="Becnel J."/>
            <person name="Sanscrainte N."/>
            <person name="Walker B."/>
            <person name="Young S.K."/>
            <person name="Zeng Q."/>
            <person name="Gargeya S."/>
            <person name="Fitzgerald M."/>
            <person name="Haas B."/>
            <person name="Abouelleil A."/>
            <person name="Alvarado L."/>
            <person name="Arachchi H.M."/>
            <person name="Berlin A.M."/>
            <person name="Chapman S.B."/>
            <person name="Dewar J."/>
            <person name="Goldberg J."/>
            <person name="Griggs A."/>
            <person name="Gujja S."/>
            <person name="Hansen M."/>
            <person name="Howarth C."/>
            <person name="Imamovic A."/>
            <person name="Larimer J."/>
            <person name="McCowan C."/>
            <person name="Murphy C."/>
            <person name="Neiman D."/>
            <person name="Pearson M."/>
            <person name="Priest M."/>
            <person name="Roberts A."/>
            <person name="Saif S."/>
            <person name="Shea T."/>
            <person name="Sisk P."/>
            <person name="Sykes S."/>
            <person name="Wortman J."/>
            <person name="Nusbaum C."/>
            <person name="Birren B."/>
        </authorList>
    </citation>
    <scope>NUCLEOTIDE SEQUENCE [LARGE SCALE GENOMIC DNA]</scope>
    <source>
        <strain evidence="2">PRA339</strain>
    </source>
</reference>
<evidence type="ECO:0000313" key="1">
    <source>
        <dbReference type="EMBL" id="KCZ79136.1"/>
    </source>
</evidence>
<gene>
    <name evidence="1" type="ORF">H312_03478</name>
</gene>
<sequence length="54" mass="6421">MKCSSACSIFENTIFFNAKLEITRLQDLVYFWSMDKNQTKVKHEIEFNAQKKCL</sequence>
<dbReference type="Proteomes" id="UP000030655">
    <property type="component" value="Unassembled WGS sequence"/>
</dbReference>
<dbReference type="AlphaFoldDB" id="A0A059EWQ7"/>
<organism evidence="1 2">
    <name type="scientific">Anncaliia algerae PRA339</name>
    <dbReference type="NCBI Taxonomy" id="1288291"/>
    <lineage>
        <taxon>Eukaryota</taxon>
        <taxon>Fungi</taxon>
        <taxon>Fungi incertae sedis</taxon>
        <taxon>Microsporidia</taxon>
        <taxon>Tubulinosematoidea</taxon>
        <taxon>Tubulinosematidae</taxon>
        <taxon>Anncaliia</taxon>
    </lineage>
</organism>
<evidence type="ECO:0000313" key="2">
    <source>
        <dbReference type="Proteomes" id="UP000030655"/>
    </source>
</evidence>
<dbReference type="VEuPathDB" id="MicrosporidiaDB:H312_03478"/>
<reference evidence="1 2" key="2">
    <citation type="submission" date="2014-03" db="EMBL/GenBank/DDBJ databases">
        <title>The Genome Sequence of Anncaliia algerae insect isolate PRA339.</title>
        <authorList>
            <consortium name="The Broad Institute Genome Sequencing Platform"/>
            <consortium name="The Broad Institute Genome Sequencing Center for Infectious Disease"/>
            <person name="Cuomo C."/>
            <person name="Becnel J."/>
            <person name="Sanscrainte N."/>
            <person name="Walker B."/>
            <person name="Young S.K."/>
            <person name="Zeng Q."/>
            <person name="Gargeya S."/>
            <person name="Fitzgerald M."/>
            <person name="Haas B."/>
            <person name="Abouelleil A."/>
            <person name="Alvarado L."/>
            <person name="Arachchi H.M."/>
            <person name="Berlin A.M."/>
            <person name="Chapman S.B."/>
            <person name="Dewar J."/>
            <person name="Goldberg J."/>
            <person name="Griggs A."/>
            <person name="Gujja S."/>
            <person name="Hansen M."/>
            <person name="Howarth C."/>
            <person name="Imamovic A."/>
            <person name="Larimer J."/>
            <person name="McCowan C."/>
            <person name="Murphy C."/>
            <person name="Neiman D."/>
            <person name="Pearson M."/>
            <person name="Priest M."/>
            <person name="Roberts A."/>
            <person name="Saif S."/>
            <person name="Shea T."/>
            <person name="Sisk P."/>
            <person name="Sykes S."/>
            <person name="Wortman J."/>
            <person name="Nusbaum C."/>
            <person name="Birren B."/>
        </authorList>
    </citation>
    <scope>NUCLEOTIDE SEQUENCE [LARGE SCALE GENOMIC DNA]</scope>
    <source>
        <strain evidence="1 2">PRA339</strain>
    </source>
</reference>